<evidence type="ECO:0000313" key="2">
    <source>
        <dbReference type="Proteomes" id="UP000190868"/>
    </source>
</evidence>
<proteinExistence type="predicted"/>
<dbReference type="AlphaFoldDB" id="A0A1S6U811"/>
<dbReference type="RefSeq" id="WP_078422803.1">
    <property type="nucleotide sequence ID" value="NZ_CP017018.1"/>
</dbReference>
<sequence>MIETYEQELIQTIKEVHPNTSPYMGEFDNKEELELLVKGLEAYVFVEFVSERYINPVSRSVIYNIHIFTSSSSKTQKYRQNNRYAGLLLCEKIDEKLRNSVLCNEFRLQPKSLKVSLNEITQYGYTHILTREIESELLEKDEFLLDDNELSEQNEFFNKGII</sequence>
<reference evidence="2" key="1">
    <citation type="submission" date="2016-09" db="EMBL/GenBank/DDBJ databases">
        <title>Comparative genomics of the Campylobacter concisus group.</title>
        <authorList>
            <person name="Miller W.G."/>
            <person name="Yee E."/>
            <person name="Chapman M.H."/>
            <person name="Huynh S."/>
            <person name="Bono J.L."/>
            <person name="On S.L.W."/>
            <person name="StLeger J."/>
            <person name="Foster G."/>
            <person name="Parker C.T."/>
        </authorList>
    </citation>
    <scope>NUCLEOTIDE SEQUENCE [LARGE SCALE GENOMIC DNA]</scope>
    <source>
        <strain evidence="2">RM18021</strain>
    </source>
</reference>
<gene>
    <name evidence="1" type="ORF">CPIN18021_1092</name>
</gene>
<protein>
    <submittedName>
        <fullName evidence="1">Uncharacterized protein</fullName>
    </submittedName>
</protein>
<keyword evidence="2" id="KW-1185">Reference proteome</keyword>
<dbReference type="GeneID" id="56565872"/>
<accession>A0A1S6U811</accession>
<name>A0A1S6U811_9BACT</name>
<dbReference type="KEGG" id="cpin:CPIN18020_0232"/>
<evidence type="ECO:0000313" key="1">
    <source>
        <dbReference type="EMBL" id="AQW87891.1"/>
    </source>
</evidence>
<organism evidence="1 2">
    <name type="scientific">Campylobacter pinnipediorum subsp. caledonicus</name>
    <dbReference type="NCBI Taxonomy" id="1874362"/>
    <lineage>
        <taxon>Bacteria</taxon>
        <taxon>Pseudomonadati</taxon>
        <taxon>Campylobacterota</taxon>
        <taxon>Epsilonproteobacteria</taxon>
        <taxon>Campylobacterales</taxon>
        <taxon>Campylobacteraceae</taxon>
        <taxon>Campylobacter</taxon>
    </lineage>
</organism>
<dbReference type="Proteomes" id="UP000190868">
    <property type="component" value="Chromosome"/>
</dbReference>
<dbReference type="EMBL" id="CP017258">
    <property type="protein sequence ID" value="AQW87891.1"/>
    <property type="molecule type" value="Genomic_DNA"/>
</dbReference>